<evidence type="ECO:0000313" key="7">
    <source>
        <dbReference type="EMBL" id="ACZ18391.1"/>
    </source>
</evidence>
<dbReference type="AlphaFoldDB" id="D1B7Y8"/>
<dbReference type="GO" id="GO:0015499">
    <property type="term" value="F:formate transmembrane transporter activity"/>
    <property type="evidence" value="ECO:0007669"/>
    <property type="project" value="TreeGrafter"/>
</dbReference>
<feature type="transmembrane region" description="Helical" evidence="6">
    <location>
        <begin position="151"/>
        <end position="173"/>
    </location>
</feature>
<keyword evidence="8" id="KW-1185">Reference proteome</keyword>
<feature type="transmembrane region" description="Helical" evidence="6">
    <location>
        <begin position="244"/>
        <end position="266"/>
    </location>
</feature>
<feature type="transmembrane region" description="Helical" evidence="6">
    <location>
        <begin position="85"/>
        <end position="103"/>
    </location>
</feature>
<accession>D1B7Y8</accession>
<dbReference type="EMBL" id="CP001818">
    <property type="protein sequence ID" value="ACZ18391.1"/>
    <property type="molecule type" value="Genomic_DNA"/>
</dbReference>
<evidence type="ECO:0000256" key="4">
    <source>
        <dbReference type="ARBA" id="ARBA00023136"/>
    </source>
</evidence>
<feature type="transmembrane region" description="Helical" evidence="6">
    <location>
        <begin position="26"/>
        <end position="49"/>
    </location>
</feature>
<dbReference type="Gene3D" id="1.20.1080.10">
    <property type="entry name" value="Glycerol uptake facilitator protein"/>
    <property type="match status" value="1"/>
</dbReference>
<evidence type="ECO:0000256" key="5">
    <source>
        <dbReference type="ARBA" id="ARBA00049660"/>
    </source>
</evidence>
<dbReference type="HOGENOM" id="CLU_036896_3_0_0"/>
<dbReference type="InterPro" id="IPR024002">
    <property type="entry name" value="For/NO2_transpt_CS"/>
</dbReference>
<dbReference type="EnsemblBacteria" id="ACZ18391">
    <property type="protein sequence ID" value="ACZ18391"/>
    <property type="gene ID" value="Taci_0151"/>
</dbReference>
<gene>
    <name evidence="7" type="ordered locus">Taci_0151</name>
</gene>
<dbReference type="eggNOG" id="COG2116">
    <property type="taxonomic scope" value="Bacteria"/>
</dbReference>
<sequence length="280" mass="29363">MGYKTPAELVQSCARMAEKKGAWAPVQMLVLGFMAGAYIAMAGFLYTVVTQDAARYVGTGIAKLLGGTVFPLGLILVVIAGGELFTGNCLMPMGILVGCVPLGRVIKNWAWVFLSNMAGAVAVAFLVHWSGLAEGEVGANALKIAAVKMSLPFGQAMVRGVLCNWLVALAVWMSMAADDVAGKISAIFFPIMGFVASGFEHNVANMYYMALGILVRREGSTLTASSLPADKLSHVNLAGYVGNLLPVTLGNVLGAILFVVVTYFVVFKDQVAGGTEDRGG</sequence>
<protein>
    <submittedName>
        <fullName evidence="7">Formate/nitrite transporter</fullName>
    </submittedName>
</protein>
<dbReference type="RefSeq" id="WP_012868907.1">
    <property type="nucleotide sequence ID" value="NC_013522.1"/>
</dbReference>
<comment type="subcellular location">
    <subcellularLocation>
        <location evidence="1">Membrane</location>
        <topology evidence="1">Multi-pass membrane protein</topology>
    </subcellularLocation>
</comment>
<dbReference type="InterPro" id="IPR023271">
    <property type="entry name" value="Aquaporin-like"/>
</dbReference>
<feature type="transmembrane region" description="Helical" evidence="6">
    <location>
        <begin position="180"/>
        <end position="199"/>
    </location>
</feature>
<name>D1B7Y8_THEAS</name>
<feature type="transmembrane region" description="Helical" evidence="6">
    <location>
        <begin position="110"/>
        <end position="131"/>
    </location>
</feature>
<dbReference type="PATRIC" id="fig|525903.6.peg.154"/>
<dbReference type="GO" id="GO:0005886">
    <property type="term" value="C:plasma membrane"/>
    <property type="evidence" value="ECO:0007669"/>
    <property type="project" value="TreeGrafter"/>
</dbReference>
<keyword evidence="4 6" id="KW-0472">Membrane</keyword>
<dbReference type="Pfam" id="PF01226">
    <property type="entry name" value="Form_Nir_trans"/>
    <property type="match status" value="1"/>
</dbReference>
<dbReference type="Proteomes" id="UP000002030">
    <property type="component" value="Chromosome"/>
</dbReference>
<dbReference type="PROSITE" id="PS01005">
    <property type="entry name" value="FORMATE_NITRITE_TP_1"/>
    <property type="match status" value="1"/>
</dbReference>
<comment type="similarity">
    <text evidence="5">Belongs to the FNT transporter (TC 1.A.16) family.</text>
</comment>
<evidence type="ECO:0000313" key="8">
    <source>
        <dbReference type="Proteomes" id="UP000002030"/>
    </source>
</evidence>
<dbReference type="PANTHER" id="PTHR30520:SF6">
    <property type="entry name" value="FORMATE_NITRATE FAMILY TRANSPORTER (EUROFUNG)"/>
    <property type="match status" value="1"/>
</dbReference>
<dbReference type="KEGG" id="tai:Taci_0151"/>
<keyword evidence="2 6" id="KW-0812">Transmembrane</keyword>
<dbReference type="PANTHER" id="PTHR30520">
    <property type="entry name" value="FORMATE TRANSPORTER-RELATED"/>
    <property type="match status" value="1"/>
</dbReference>
<dbReference type="OrthoDB" id="9786493at2"/>
<dbReference type="STRING" id="525903.Taci_0151"/>
<feature type="transmembrane region" description="Helical" evidence="6">
    <location>
        <begin position="61"/>
        <end position="79"/>
    </location>
</feature>
<proteinExistence type="inferred from homology"/>
<evidence type="ECO:0000256" key="2">
    <source>
        <dbReference type="ARBA" id="ARBA00022692"/>
    </source>
</evidence>
<evidence type="ECO:0000256" key="6">
    <source>
        <dbReference type="SAM" id="Phobius"/>
    </source>
</evidence>
<dbReference type="InterPro" id="IPR000292">
    <property type="entry name" value="For/NO2_transpt"/>
</dbReference>
<reference evidence="7 8" key="1">
    <citation type="journal article" date="2009" name="Stand. Genomic Sci.">
        <title>Complete genome sequence of Thermanaerovibrio acidaminovorans type strain (Su883).</title>
        <authorList>
            <person name="Chovatia M."/>
            <person name="Sikorski J."/>
            <person name="Schroder M."/>
            <person name="Lapidus A."/>
            <person name="Nolan M."/>
            <person name="Tice H."/>
            <person name="Glavina Del Rio T."/>
            <person name="Copeland A."/>
            <person name="Cheng J.F."/>
            <person name="Lucas S."/>
            <person name="Chen F."/>
            <person name="Bruce D."/>
            <person name="Goodwin L."/>
            <person name="Pitluck S."/>
            <person name="Ivanova N."/>
            <person name="Mavromatis K."/>
            <person name="Ovchinnikova G."/>
            <person name="Pati A."/>
            <person name="Chen A."/>
            <person name="Palaniappan K."/>
            <person name="Land M."/>
            <person name="Hauser L."/>
            <person name="Chang Y.J."/>
            <person name="Jeffries C.D."/>
            <person name="Chain P."/>
            <person name="Saunders E."/>
            <person name="Detter J.C."/>
            <person name="Brettin T."/>
            <person name="Rohde M."/>
            <person name="Goker M."/>
            <person name="Spring S."/>
            <person name="Bristow J."/>
            <person name="Markowitz V."/>
            <person name="Hugenholtz P."/>
            <person name="Kyrpides N.C."/>
            <person name="Klenk H.P."/>
            <person name="Eisen J.A."/>
        </authorList>
    </citation>
    <scope>NUCLEOTIDE SEQUENCE [LARGE SCALE GENOMIC DNA]</scope>
    <source>
        <strain evidence="8">ATCC 49978 / DSM 6589 / Su883</strain>
    </source>
</reference>
<evidence type="ECO:0000256" key="3">
    <source>
        <dbReference type="ARBA" id="ARBA00022989"/>
    </source>
</evidence>
<evidence type="ECO:0000256" key="1">
    <source>
        <dbReference type="ARBA" id="ARBA00004141"/>
    </source>
</evidence>
<organism evidence="7 8">
    <name type="scientific">Thermanaerovibrio acidaminovorans (strain ATCC 49978 / DSM 6589 / Su883)</name>
    <name type="common">Selenomonas acidaminovorans</name>
    <dbReference type="NCBI Taxonomy" id="525903"/>
    <lineage>
        <taxon>Bacteria</taxon>
        <taxon>Thermotogati</taxon>
        <taxon>Synergistota</taxon>
        <taxon>Synergistia</taxon>
        <taxon>Synergistales</taxon>
        <taxon>Synergistaceae</taxon>
        <taxon>Thermanaerovibrio</taxon>
    </lineage>
</organism>
<keyword evidence="3 6" id="KW-1133">Transmembrane helix</keyword>